<evidence type="ECO:0000313" key="11">
    <source>
        <dbReference type="Proteomes" id="UP000296352"/>
    </source>
</evidence>
<dbReference type="InterPro" id="IPR039421">
    <property type="entry name" value="Type_1_exporter"/>
</dbReference>
<feature type="transmembrane region" description="Helical" evidence="8">
    <location>
        <begin position="47"/>
        <end position="66"/>
    </location>
</feature>
<dbReference type="InterPro" id="IPR017871">
    <property type="entry name" value="ABC_transporter-like_CS"/>
</dbReference>
<dbReference type="InterPro" id="IPR003439">
    <property type="entry name" value="ABC_transporter-like_ATP-bd"/>
</dbReference>
<dbReference type="GO" id="GO:0005524">
    <property type="term" value="F:ATP binding"/>
    <property type="evidence" value="ECO:0007669"/>
    <property type="project" value="UniProtKB-KW"/>
</dbReference>
<dbReference type="Pfam" id="PF00664">
    <property type="entry name" value="ABC_membrane"/>
    <property type="match status" value="1"/>
</dbReference>
<accession>A0A4P7QFF3</accession>
<dbReference type="PROSITE" id="PS50929">
    <property type="entry name" value="ABC_TM1F"/>
    <property type="match status" value="1"/>
</dbReference>
<dbReference type="Gene3D" id="1.20.1560.10">
    <property type="entry name" value="ABC transporter type 1, transmembrane domain"/>
    <property type="match status" value="1"/>
</dbReference>
<keyword evidence="2" id="KW-1003">Cell membrane</keyword>
<dbReference type="Proteomes" id="UP000296352">
    <property type="component" value="Chromosome"/>
</dbReference>
<feature type="transmembrane region" description="Helical" evidence="8">
    <location>
        <begin position="260"/>
        <end position="285"/>
    </location>
</feature>
<dbReference type="GO" id="GO:0016887">
    <property type="term" value="F:ATP hydrolysis activity"/>
    <property type="evidence" value="ECO:0007669"/>
    <property type="project" value="InterPro"/>
</dbReference>
<evidence type="ECO:0000256" key="8">
    <source>
        <dbReference type="SAM" id="Phobius"/>
    </source>
</evidence>
<keyword evidence="4" id="KW-1278">Translocase</keyword>
<sequence>MPTWAWYAPEEAPAPPQPPLTDRVAWSRPFTATWQLLTHGRVGVGNLLLWCVINAPLGAVSAAVIGWTTERVFNTPTLGALAVPVAALVGLLLVQFISEVTADGFTDMSQARTTHSLRLGLLDRLVGARTHGIAPGQILNTMDEDSHFIGELKQIFNFPVMMVGYLISSAITIMPMSIFVGAMTLLGAAVVTAVSFATARPLTKAASERRATASATLALATDVAQGNRVVKGLGAGAIVRERFAESSALTLAASLRETKWIVAMAIIRQTTPALWAFGLVAYAVWQTGAGALSTGQLMSIVFLVPPALNVLGYSLSFLTERWARGRASVERIGDLVDRLAAGEDGATGAPMPLNPGLTVLVPTSAEGRAEIARRVSAFRAHGALCPPHRVDVLEGTLADNLNPLGEVSPQQLDRALHAAACEDIVRRLGGGSGADLPESPIGEAGLNLSGGQRQRIALARALAADPEVLVLDEPTTGLDSITLGTVATRTARLRRGRTTVIVSSAPAWAAVADEVVEL</sequence>
<keyword evidence="2" id="KW-0997">Cell inner membrane</keyword>
<feature type="transmembrane region" description="Helical" evidence="8">
    <location>
        <begin position="78"/>
        <end position="98"/>
    </location>
</feature>
<comment type="similarity">
    <text evidence="7">Belongs to the ABC transporter superfamily. Siderophore-Fe(3+) uptake transporter (SIUT) (TC 3.A.1.21) family.</text>
</comment>
<evidence type="ECO:0000256" key="7">
    <source>
        <dbReference type="ARBA" id="ARBA00023455"/>
    </source>
</evidence>
<keyword evidence="10" id="KW-0067">ATP-binding</keyword>
<dbReference type="PROSITE" id="PS00211">
    <property type="entry name" value="ABC_TRANSPORTER_1"/>
    <property type="match status" value="1"/>
</dbReference>
<evidence type="ECO:0000259" key="9">
    <source>
        <dbReference type="PROSITE" id="PS50929"/>
    </source>
</evidence>
<organism evidence="10 11">
    <name type="scientific">Corynebacterium endometrii</name>
    <dbReference type="NCBI Taxonomy" id="2488819"/>
    <lineage>
        <taxon>Bacteria</taxon>
        <taxon>Bacillati</taxon>
        <taxon>Actinomycetota</taxon>
        <taxon>Actinomycetes</taxon>
        <taxon>Mycobacteriales</taxon>
        <taxon>Corynebacteriaceae</taxon>
        <taxon>Corynebacterium</taxon>
    </lineage>
</organism>
<dbReference type="AlphaFoldDB" id="A0A4P7QFF3"/>
<dbReference type="InterPro" id="IPR011527">
    <property type="entry name" value="ABC1_TM_dom"/>
</dbReference>
<protein>
    <submittedName>
        <fullName evidence="10">Heterocyst differentiation ATP-binding protein HepA</fullName>
    </submittedName>
</protein>
<feature type="transmembrane region" description="Helical" evidence="8">
    <location>
        <begin position="297"/>
        <end position="318"/>
    </location>
</feature>
<evidence type="ECO:0000256" key="1">
    <source>
        <dbReference type="ARBA" id="ARBA00004429"/>
    </source>
</evidence>
<evidence type="ECO:0000313" key="10">
    <source>
        <dbReference type="EMBL" id="QCB27337.1"/>
    </source>
</evidence>
<dbReference type="GO" id="GO:0140359">
    <property type="term" value="F:ABC-type transporter activity"/>
    <property type="evidence" value="ECO:0007669"/>
    <property type="project" value="InterPro"/>
</dbReference>
<dbReference type="InterPro" id="IPR027417">
    <property type="entry name" value="P-loop_NTPase"/>
</dbReference>
<dbReference type="Pfam" id="PF00005">
    <property type="entry name" value="ABC_tran"/>
    <property type="match status" value="1"/>
</dbReference>
<dbReference type="OrthoDB" id="4966664at2"/>
<keyword evidence="5 8" id="KW-1133">Transmembrane helix</keyword>
<comment type="subcellular location">
    <subcellularLocation>
        <location evidence="1">Cell inner membrane</location>
        <topology evidence="1">Multi-pass membrane protein</topology>
    </subcellularLocation>
</comment>
<dbReference type="SUPFAM" id="SSF90123">
    <property type="entry name" value="ABC transporter transmembrane region"/>
    <property type="match status" value="1"/>
</dbReference>
<gene>
    <name evidence="10" type="primary">hepA</name>
    <name evidence="10" type="ORF">CENDO_00130</name>
</gene>
<dbReference type="GO" id="GO:0005886">
    <property type="term" value="C:plasma membrane"/>
    <property type="evidence" value="ECO:0007669"/>
    <property type="project" value="UniProtKB-SubCell"/>
</dbReference>
<dbReference type="InterPro" id="IPR036640">
    <property type="entry name" value="ABC1_TM_sf"/>
</dbReference>
<keyword evidence="11" id="KW-1185">Reference proteome</keyword>
<evidence type="ECO:0000256" key="3">
    <source>
        <dbReference type="ARBA" id="ARBA00022692"/>
    </source>
</evidence>
<feature type="transmembrane region" description="Helical" evidence="8">
    <location>
        <begin position="166"/>
        <end position="199"/>
    </location>
</feature>
<proteinExistence type="inferred from homology"/>
<keyword evidence="3 8" id="KW-0812">Transmembrane</keyword>
<evidence type="ECO:0000256" key="4">
    <source>
        <dbReference type="ARBA" id="ARBA00022967"/>
    </source>
</evidence>
<dbReference type="EMBL" id="CP039247">
    <property type="protein sequence ID" value="QCB27337.1"/>
    <property type="molecule type" value="Genomic_DNA"/>
</dbReference>
<dbReference type="SUPFAM" id="SSF52540">
    <property type="entry name" value="P-loop containing nucleoside triphosphate hydrolases"/>
    <property type="match status" value="1"/>
</dbReference>
<reference evidence="10 11" key="1">
    <citation type="submission" date="2019-04" db="EMBL/GenBank/DDBJ databases">
        <title>Corynebacterium endometrii sp. nov., isolated from the uterus of a cow with endometritis.</title>
        <authorList>
            <person name="Ballas P."/>
            <person name="Ruckert C."/>
            <person name="Wagener K."/>
            <person name="Drillich M."/>
            <person name="Kaempfer P."/>
            <person name="Busse H.-J."/>
            <person name="Ehling-Schulz M."/>
        </authorList>
    </citation>
    <scope>NUCLEOTIDE SEQUENCE [LARGE SCALE GENOMIC DNA]</scope>
    <source>
        <strain evidence="10 11">LMM-1653</strain>
    </source>
</reference>
<evidence type="ECO:0000256" key="5">
    <source>
        <dbReference type="ARBA" id="ARBA00022989"/>
    </source>
</evidence>
<dbReference type="PANTHER" id="PTHR24221">
    <property type="entry name" value="ATP-BINDING CASSETTE SUB-FAMILY B"/>
    <property type="match status" value="1"/>
</dbReference>
<dbReference type="PANTHER" id="PTHR24221:SF654">
    <property type="entry name" value="ATP-BINDING CASSETTE SUB-FAMILY B MEMBER 6"/>
    <property type="match status" value="1"/>
</dbReference>
<keyword evidence="6 8" id="KW-0472">Membrane</keyword>
<feature type="domain" description="ABC transmembrane type-1" evidence="9">
    <location>
        <begin position="47"/>
        <end position="304"/>
    </location>
</feature>
<evidence type="ECO:0000256" key="2">
    <source>
        <dbReference type="ARBA" id="ARBA00022519"/>
    </source>
</evidence>
<dbReference type="KEGG" id="cee:CENDO_00130"/>
<keyword evidence="10" id="KW-0547">Nucleotide-binding</keyword>
<evidence type="ECO:0000256" key="6">
    <source>
        <dbReference type="ARBA" id="ARBA00023136"/>
    </source>
</evidence>
<dbReference type="Gene3D" id="3.40.50.300">
    <property type="entry name" value="P-loop containing nucleotide triphosphate hydrolases"/>
    <property type="match status" value="1"/>
</dbReference>
<name>A0A4P7QFF3_9CORY</name>